<proteinExistence type="predicted"/>
<evidence type="ECO:0000313" key="2">
    <source>
        <dbReference type="Proteomes" id="UP000299102"/>
    </source>
</evidence>
<evidence type="ECO:0000313" key="1">
    <source>
        <dbReference type="EMBL" id="GBP47162.1"/>
    </source>
</evidence>
<organism evidence="1 2">
    <name type="scientific">Eumeta variegata</name>
    <name type="common">Bagworm moth</name>
    <name type="synonym">Eumeta japonica</name>
    <dbReference type="NCBI Taxonomy" id="151549"/>
    <lineage>
        <taxon>Eukaryota</taxon>
        <taxon>Metazoa</taxon>
        <taxon>Ecdysozoa</taxon>
        <taxon>Arthropoda</taxon>
        <taxon>Hexapoda</taxon>
        <taxon>Insecta</taxon>
        <taxon>Pterygota</taxon>
        <taxon>Neoptera</taxon>
        <taxon>Endopterygota</taxon>
        <taxon>Lepidoptera</taxon>
        <taxon>Glossata</taxon>
        <taxon>Ditrysia</taxon>
        <taxon>Tineoidea</taxon>
        <taxon>Psychidae</taxon>
        <taxon>Oiketicinae</taxon>
        <taxon>Eumeta</taxon>
    </lineage>
</organism>
<dbReference type="Proteomes" id="UP000299102">
    <property type="component" value="Unassembled WGS sequence"/>
</dbReference>
<keyword evidence="2" id="KW-1185">Reference proteome</keyword>
<dbReference type="EMBL" id="BGZK01000497">
    <property type="protein sequence ID" value="GBP47162.1"/>
    <property type="molecule type" value="Genomic_DNA"/>
</dbReference>
<dbReference type="AlphaFoldDB" id="A0A4C1W9H4"/>
<comment type="caution">
    <text evidence="1">The sequence shown here is derived from an EMBL/GenBank/DDBJ whole genome shotgun (WGS) entry which is preliminary data.</text>
</comment>
<name>A0A4C1W9H4_EUMVA</name>
<protein>
    <submittedName>
        <fullName evidence="1">Uncharacterized protein</fullName>
    </submittedName>
</protein>
<sequence>MDNSNFKEVNPVRCRSLGKNRISDGGGNGLIKGGVGYRNSHLLNEMQQRKQQLPLLHFDMKTTNLDFRSELAQLELGAVDDRCHQCDDSA</sequence>
<reference evidence="1 2" key="1">
    <citation type="journal article" date="2019" name="Commun. Biol.">
        <title>The bagworm genome reveals a unique fibroin gene that provides high tensile strength.</title>
        <authorList>
            <person name="Kono N."/>
            <person name="Nakamura H."/>
            <person name="Ohtoshi R."/>
            <person name="Tomita M."/>
            <person name="Numata K."/>
            <person name="Arakawa K."/>
        </authorList>
    </citation>
    <scope>NUCLEOTIDE SEQUENCE [LARGE SCALE GENOMIC DNA]</scope>
</reference>
<accession>A0A4C1W9H4</accession>
<gene>
    <name evidence="1" type="ORF">EVAR_38273_1</name>
</gene>